<reference evidence="19 20" key="1">
    <citation type="journal article" date="2011" name="Appl. Environ. Microbiol.">
        <title>The genome of Buchnera aphidicola from the aphid Cinara tujafilina provides new clues about the evolutionary history of metabolic losses in bacterial endosymbionts.</title>
        <authorList>
            <person name="Lamelas A."/>
            <person name="Gosalbes M.J."/>
            <person name="Moya A."/>
            <person name="Latorre A."/>
        </authorList>
    </citation>
    <scope>NUCLEOTIDE SEQUENCE [LARGE SCALE GENOMIC DNA]</scope>
    <source>
        <strain evidence="20">Cinara tujafilina</strain>
    </source>
</reference>
<dbReference type="InterPro" id="IPR020045">
    <property type="entry name" value="DNA_polI_H3TH"/>
</dbReference>
<dbReference type="SUPFAM" id="SSF47807">
    <property type="entry name" value="5' to 3' exonuclease, C-terminal subdomain"/>
    <property type="match status" value="1"/>
</dbReference>
<dbReference type="EC" id="2.7.7.7" evidence="3 15"/>
<dbReference type="GO" id="GO:0006302">
    <property type="term" value="P:double-strand break repair"/>
    <property type="evidence" value="ECO:0007669"/>
    <property type="project" value="TreeGrafter"/>
</dbReference>
<dbReference type="InterPro" id="IPR002298">
    <property type="entry name" value="DNA_polymerase_A"/>
</dbReference>
<evidence type="ECO:0000259" key="17">
    <source>
        <dbReference type="SMART" id="SM00475"/>
    </source>
</evidence>
<comment type="catalytic activity">
    <reaction evidence="13 16">
        <text>DNA(n) + a 2'-deoxyribonucleoside 5'-triphosphate = DNA(n+1) + diphosphate</text>
        <dbReference type="Rhea" id="RHEA:22508"/>
        <dbReference type="Rhea" id="RHEA-COMP:17339"/>
        <dbReference type="Rhea" id="RHEA-COMP:17340"/>
        <dbReference type="ChEBI" id="CHEBI:33019"/>
        <dbReference type="ChEBI" id="CHEBI:61560"/>
        <dbReference type="ChEBI" id="CHEBI:173112"/>
        <dbReference type="EC" id="2.7.7.7"/>
    </reaction>
</comment>
<evidence type="ECO:0000256" key="5">
    <source>
        <dbReference type="ARBA" id="ARBA00022679"/>
    </source>
</evidence>
<dbReference type="Pfam" id="PF00476">
    <property type="entry name" value="DNA_pol_A"/>
    <property type="match status" value="1"/>
</dbReference>
<dbReference type="AlphaFoldDB" id="F7WZI7"/>
<keyword evidence="5 16" id="KW-0808">Transferase</keyword>
<evidence type="ECO:0000256" key="10">
    <source>
        <dbReference type="ARBA" id="ARBA00022932"/>
    </source>
</evidence>
<comment type="function">
    <text evidence="14">In addition to polymerase activity, this DNA polymerase exhibits 3'-5' and 5'-3' exonuclease activity. It is able to utilize nicked circular duplex DNA as a template and can unwind the parental DNA strand from its template.</text>
</comment>
<evidence type="ECO:0000313" key="20">
    <source>
        <dbReference type="Proteomes" id="UP000006811"/>
    </source>
</evidence>
<dbReference type="FunFam" id="1.10.150.20:FF:000002">
    <property type="entry name" value="DNA polymerase I"/>
    <property type="match status" value="1"/>
</dbReference>
<dbReference type="Proteomes" id="UP000006811">
    <property type="component" value="Chromosome"/>
</dbReference>
<feature type="domain" description="DNA-directed DNA polymerase family A palm" evidence="18">
    <location>
        <begin position="647"/>
        <end position="855"/>
    </location>
</feature>
<dbReference type="SMART" id="SM00482">
    <property type="entry name" value="POLAc"/>
    <property type="match status" value="1"/>
</dbReference>
<evidence type="ECO:0000256" key="16">
    <source>
        <dbReference type="RuleBase" id="RU004460"/>
    </source>
</evidence>
<dbReference type="CDD" id="cd09898">
    <property type="entry name" value="H3TH_53EXO"/>
    <property type="match status" value="1"/>
</dbReference>
<evidence type="ECO:0000259" key="18">
    <source>
        <dbReference type="SMART" id="SM00482"/>
    </source>
</evidence>
<evidence type="ECO:0000256" key="11">
    <source>
        <dbReference type="ARBA" id="ARBA00023125"/>
    </source>
</evidence>
<dbReference type="Gene3D" id="3.30.420.10">
    <property type="entry name" value="Ribonuclease H-like superfamily/Ribonuclease H"/>
    <property type="match status" value="1"/>
</dbReference>
<dbReference type="FunFam" id="1.20.1060.10:FF:000001">
    <property type="entry name" value="DNA polymerase I"/>
    <property type="match status" value="1"/>
</dbReference>
<evidence type="ECO:0000313" key="19">
    <source>
        <dbReference type="EMBL" id="AEH39854.1"/>
    </source>
</evidence>
<dbReference type="FunFam" id="1.10.150.20:FF:000003">
    <property type="entry name" value="DNA polymerase I"/>
    <property type="match status" value="1"/>
</dbReference>
<name>F7WZI7_9GAMM</name>
<dbReference type="EMBL" id="CP001817">
    <property type="protein sequence ID" value="AEH39854.1"/>
    <property type="molecule type" value="Genomic_DNA"/>
</dbReference>
<keyword evidence="10 16" id="KW-0239">DNA-directed DNA polymerase</keyword>
<organism evidence="19 20">
    <name type="scientific">Buchnera aphidicola</name>
    <name type="common">Cinara tujafilina</name>
    <dbReference type="NCBI Taxonomy" id="261317"/>
    <lineage>
        <taxon>Bacteria</taxon>
        <taxon>Pseudomonadati</taxon>
        <taxon>Pseudomonadota</taxon>
        <taxon>Gammaproteobacteria</taxon>
        <taxon>Enterobacterales</taxon>
        <taxon>Erwiniaceae</taxon>
        <taxon>Buchnera</taxon>
    </lineage>
</organism>
<dbReference type="NCBIfam" id="TIGR00593">
    <property type="entry name" value="pola"/>
    <property type="match status" value="1"/>
</dbReference>
<dbReference type="SMART" id="SM00475">
    <property type="entry name" value="53EXOc"/>
    <property type="match status" value="1"/>
</dbReference>
<dbReference type="Gene3D" id="1.10.150.20">
    <property type="entry name" value="5' to 3' exonuclease, C-terminal subdomain"/>
    <property type="match status" value="2"/>
</dbReference>
<dbReference type="InterPro" id="IPR002421">
    <property type="entry name" value="5-3_exonuclease"/>
</dbReference>
<dbReference type="GO" id="GO:0003887">
    <property type="term" value="F:DNA-directed DNA polymerase activity"/>
    <property type="evidence" value="ECO:0007669"/>
    <property type="project" value="UniProtKB-UniRule"/>
</dbReference>
<keyword evidence="16" id="KW-0378">Hydrolase</keyword>
<dbReference type="InterPro" id="IPR008918">
    <property type="entry name" value="HhH2"/>
</dbReference>
<dbReference type="GO" id="GO:0006261">
    <property type="term" value="P:DNA-templated DNA replication"/>
    <property type="evidence" value="ECO:0007669"/>
    <property type="project" value="UniProtKB-UniRule"/>
</dbReference>
<dbReference type="InterPro" id="IPR018320">
    <property type="entry name" value="DNA_polymerase_1"/>
</dbReference>
<dbReference type="Gene3D" id="3.40.50.1010">
    <property type="entry name" value="5'-nuclease"/>
    <property type="match status" value="1"/>
</dbReference>
<evidence type="ECO:0000256" key="6">
    <source>
        <dbReference type="ARBA" id="ARBA00022695"/>
    </source>
</evidence>
<dbReference type="SUPFAM" id="SSF56672">
    <property type="entry name" value="DNA/RNA polymerases"/>
    <property type="match status" value="1"/>
</dbReference>
<keyword evidence="20" id="KW-1185">Reference proteome</keyword>
<dbReference type="GO" id="GO:0008409">
    <property type="term" value="F:5'-3' exonuclease activity"/>
    <property type="evidence" value="ECO:0007669"/>
    <property type="project" value="UniProtKB-UniRule"/>
</dbReference>
<evidence type="ECO:0000256" key="14">
    <source>
        <dbReference type="ARBA" id="ARBA00060162"/>
    </source>
</evidence>
<dbReference type="SMART" id="SM00279">
    <property type="entry name" value="HhH2"/>
    <property type="match status" value="1"/>
</dbReference>
<dbReference type="Pfam" id="PF01367">
    <property type="entry name" value="5_3_exonuc"/>
    <property type="match status" value="1"/>
</dbReference>
<evidence type="ECO:0000256" key="12">
    <source>
        <dbReference type="ARBA" id="ARBA00023204"/>
    </source>
</evidence>
<dbReference type="HOGENOM" id="CLU_004675_0_1_6"/>
<dbReference type="InterPro" id="IPR036279">
    <property type="entry name" value="5-3_exonuclease_C_sf"/>
</dbReference>
<evidence type="ECO:0000256" key="13">
    <source>
        <dbReference type="ARBA" id="ARBA00049244"/>
    </source>
</evidence>
<accession>F7WZI7</accession>
<evidence type="ECO:0000256" key="3">
    <source>
        <dbReference type="ARBA" id="ARBA00012417"/>
    </source>
</evidence>
<sequence>MNKKKIILIDGHFCMYKIYFAYPPLHNNIGETTTILYGMIKLINSIIIKFQPDNIIIIFDTHTKTFRHQLYKKYKDNRLSIPKKLLNQVNPLKKIIKFMGIPIIYINNFEADDIIGTLSNIFQKKNFHNIIYSADKDMVQLINKNIFVNPGNIKKLLKKKDIYKIYGVYPKSIADFLSLVGDPSDNIPGVIGIGKKTAAILLKNFNSINKIYNNIKKIKNLPIRGIKRKIEYLKIGKKNAFLSYNLTKIKTNIDLKCDISTLKLNKPNTNMLIKEFKYYKLTQYLNEIHNKKFPIINLYKKLKISKKRYEFMYKIIDNIKKLKNYVSFKKKIFVISLHLKNIDFNNMSICGLVFSTENNKHWYCLNTPKPAKKSSSILNIQSILHILKPILESNKYLKIGKNIKFIFHILKKYNITLRGIIFDVLILYYLFNPIYTFYIELKNLIQKYENKNEYSNLDKIIKNANLSYKIFIKSKIYFKKEKKQKILFESIDIPLISILASMENNGILIKKKILKNKKKINNTIHQLKINIYKIVGEKFNINSTNTIKNILFNKYKLPIIKKQKTEKYSTDEQVLKILSSLHPLPKILLQYRTLYKIQTTYINQLPKMINKITGRIHTTYNQDLTSTGRLSSSKPNLQNIPIRTKIGKKIRTAFITKNNWILLTADYSQIELRILAYYSQDTKLITELCQNNDLHYATASNIFKINDITKIDKKHRNIGKIVNFSIIYGISSFGLSKQLNISILKAKKYIKRYFYKYIEVKKYIDTIHKKTEKKGYIKTLFSRKIYVPNINSKNKKIKNSAKRFCLNALIQSTSADIIKKSMIDIYLKIQDKYPNDAKLIMQIHDELIFEIRKEKNKKLYLILKI</sequence>
<dbReference type="InterPro" id="IPR036397">
    <property type="entry name" value="RNaseH_sf"/>
</dbReference>
<evidence type="ECO:0000256" key="2">
    <source>
        <dbReference type="ARBA" id="ARBA00011541"/>
    </source>
</evidence>
<dbReference type="eggNOG" id="COG0749">
    <property type="taxonomic scope" value="Bacteria"/>
</dbReference>
<keyword evidence="12 16" id="KW-0234">DNA repair</keyword>
<keyword evidence="9 16" id="KW-0227">DNA damage</keyword>
<evidence type="ECO:0000256" key="15">
    <source>
        <dbReference type="NCBIfam" id="TIGR00593"/>
    </source>
</evidence>
<keyword evidence="16 19" id="KW-0269">Exonuclease</keyword>
<dbReference type="Gene3D" id="1.20.1060.10">
    <property type="entry name" value="Taq DNA Polymerase, Chain T, domain 4"/>
    <property type="match status" value="1"/>
</dbReference>
<evidence type="ECO:0000256" key="8">
    <source>
        <dbReference type="ARBA" id="ARBA00022722"/>
    </source>
</evidence>
<dbReference type="NCBIfam" id="NF004397">
    <property type="entry name" value="PRK05755.1"/>
    <property type="match status" value="1"/>
</dbReference>
<dbReference type="GO" id="GO:0003677">
    <property type="term" value="F:DNA binding"/>
    <property type="evidence" value="ECO:0007669"/>
    <property type="project" value="UniProtKB-UniRule"/>
</dbReference>
<dbReference type="InterPro" id="IPR029060">
    <property type="entry name" value="PIN-like_dom_sf"/>
</dbReference>
<keyword evidence="7 16" id="KW-0235">DNA replication</keyword>
<dbReference type="PANTHER" id="PTHR10133">
    <property type="entry name" value="DNA POLYMERASE I"/>
    <property type="match status" value="1"/>
</dbReference>
<dbReference type="Gene3D" id="3.30.70.370">
    <property type="match status" value="1"/>
</dbReference>
<comment type="similarity">
    <text evidence="1 16">Belongs to the DNA polymerase type-A family.</text>
</comment>
<dbReference type="PRINTS" id="PR00868">
    <property type="entry name" value="DNAPOLI"/>
</dbReference>
<dbReference type="InterPro" id="IPR012337">
    <property type="entry name" value="RNaseH-like_sf"/>
</dbReference>
<dbReference type="InterPro" id="IPR043502">
    <property type="entry name" value="DNA/RNA_pol_sf"/>
</dbReference>
<comment type="subunit">
    <text evidence="2">Single-chain monomer with multiple functions.</text>
</comment>
<keyword evidence="8" id="KW-0540">Nuclease</keyword>
<keyword evidence="11 16" id="KW-0238">DNA-binding</keyword>
<evidence type="ECO:0000256" key="1">
    <source>
        <dbReference type="ARBA" id="ARBA00007705"/>
    </source>
</evidence>
<dbReference type="SUPFAM" id="SSF53098">
    <property type="entry name" value="Ribonuclease H-like"/>
    <property type="match status" value="1"/>
</dbReference>
<dbReference type="KEGG" id="baj:BCTU_279"/>
<keyword evidence="6 16" id="KW-0548">Nucleotidyltransferase</keyword>
<protein>
    <recommendedName>
        <fullName evidence="4 15">DNA polymerase I</fullName>
        <ecNumber evidence="3 15">2.7.7.7</ecNumber>
    </recommendedName>
</protein>
<dbReference type="CDD" id="cd09859">
    <property type="entry name" value="PIN_53EXO"/>
    <property type="match status" value="1"/>
</dbReference>
<evidence type="ECO:0000256" key="4">
    <source>
        <dbReference type="ARBA" id="ARBA00020311"/>
    </source>
</evidence>
<proteinExistence type="inferred from homology"/>
<dbReference type="STRING" id="261317.BCTU_279"/>
<dbReference type="InterPro" id="IPR001098">
    <property type="entry name" value="DNA-dir_DNA_pol_A_palm_dom"/>
</dbReference>
<dbReference type="SUPFAM" id="SSF88723">
    <property type="entry name" value="PIN domain-like"/>
    <property type="match status" value="1"/>
</dbReference>
<dbReference type="Pfam" id="PF02739">
    <property type="entry name" value="5_3_exonuc_N"/>
    <property type="match status" value="1"/>
</dbReference>
<dbReference type="InterPro" id="IPR020046">
    <property type="entry name" value="5-3_exonucl_a-hlix_arch_N"/>
</dbReference>
<evidence type="ECO:0000256" key="7">
    <source>
        <dbReference type="ARBA" id="ARBA00022705"/>
    </source>
</evidence>
<gene>
    <name evidence="16 19" type="primary">polA</name>
    <name evidence="19" type="ORF">BCTU_279</name>
</gene>
<dbReference type="OrthoDB" id="9806424at2"/>
<dbReference type="PANTHER" id="PTHR10133:SF27">
    <property type="entry name" value="DNA POLYMERASE NU"/>
    <property type="match status" value="1"/>
</dbReference>
<feature type="domain" description="5'-3' exonuclease" evidence="17">
    <location>
        <begin position="4"/>
        <end position="265"/>
    </location>
</feature>
<comment type="function">
    <text evidence="16">In addition to polymerase activity, this DNA polymerase exhibits 5'-3' exonuclease activity.</text>
</comment>
<evidence type="ECO:0000256" key="9">
    <source>
        <dbReference type="ARBA" id="ARBA00022763"/>
    </source>
</evidence>